<evidence type="ECO:0000313" key="1">
    <source>
        <dbReference type="EMBL" id="KAF5855626.1"/>
    </source>
</evidence>
<protein>
    <recommendedName>
        <fullName evidence="3">Formamidase</fullName>
    </recommendedName>
</protein>
<accession>A0A8H5ZSP3</accession>
<name>A0A8H5ZSP3_PETAA</name>
<dbReference type="PANTHER" id="PTHR31891">
    <property type="entry name" value="FORMAMIDASE C869.04-RELATED"/>
    <property type="match status" value="1"/>
</dbReference>
<dbReference type="GO" id="GO:0016811">
    <property type="term" value="F:hydrolase activity, acting on carbon-nitrogen (but not peptide) bonds, in linear amides"/>
    <property type="evidence" value="ECO:0007669"/>
    <property type="project" value="InterPro"/>
</dbReference>
<sequence length="415" mass="44939">MPSQVLPTVISIDVNQPPEVQPGVHNRWHPDIPAATVVQLDQEFKVECHDFAGGLIGNNDVADDADEFDWNRDHCLSGPIRVDTAEPGDVLRVDILDIQPFPNRPWGFSFVKPVWDFHGANTSSRHLQGVSFTGRPHCGTIGTAPSWDMLQQWTERERALNVTYSTHGVTCAHMPSAHGAYIGQKLPRELHTRIVREGARTTPARENGGNIDYASLSHGSTIFLPVFVPGANLSIGDLHFSQGDGEPTCAIEMAGIATLRCSVLRNGMQTLGIDGPMLMPGLAGARYQQQLVFHGLSLDQDGLVQRKNDSTAAYIQAARRAIAWLGRFGYSLEQAITILAIAPIEARILATANIPTVNVSIGLPTGIFCSDITPAAPEPVFQNRGSAAYLSEARQQILSLGTENNGVPSVYDIGD</sequence>
<organism evidence="1 2">
    <name type="scientific">Petromyces alliaceus</name>
    <name type="common">Aspergillus alliaceus</name>
    <dbReference type="NCBI Taxonomy" id="209559"/>
    <lineage>
        <taxon>Eukaryota</taxon>
        <taxon>Fungi</taxon>
        <taxon>Dikarya</taxon>
        <taxon>Ascomycota</taxon>
        <taxon>Pezizomycotina</taxon>
        <taxon>Eurotiomycetes</taxon>
        <taxon>Eurotiomycetidae</taxon>
        <taxon>Eurotiales</taxon>
        <taxon>Aspergillaceae</taxon>
        <taxon>Aspergillus</taxon>
        <taxon>Aspergillus subgen. Circumdati</taxon>
    </lineage>
</organism>
<dbReference type="Proteomes" id="UP000541154">
    <property type="component" value="Unassembled WGS sequence"/>
</dbReference>
<dbReference type="Pfam" id="PF03069">
    <property type="entry name" value="FmdA_AmdA"/>
    <property type="match status" value="1"/>
</dbReference>
<evidence type="ECO:0000313" key="2">
    <source>
        <dbReference type="Proteomes" id="UP000541154"/>
    </source>
</evidence>
<dbReference type="AlphaFoldDB" id="A0A8H5ZSP3"/>
<dbReference type="InterPro" id="IPR004304">
    <property type="entry name" value="FmdA_AmdA"/>
</dbReference>
<evidence type="ECO:0008006" key="3">
    <source>
        <dbReference type="Google" id="ProtNLM"/>
    </source>
</evidence>
<gene>
    <name evidence="1" type="ORF">ETB97_008861</name>
</gene>
<reference evidence="1 2" key="1">
    <citation type="submission" date="2019-04" db="EMBL/GenBank/DDBJ databases">
        <title>Aspergillus burnettii sp. nov., novel species from soil in southeast Queensland.</title>
        <authorList>
            <person name="Gilchrist C.L.M."/>
            <person name="Pitt J.I."/>
            <person name="Lange L."/>
            <person name="Lacey H.J."/>
            <person name="Vuong D."/>
            <person name="Midgley D.J."/>
            <person name="Greenfield P."/>
            <person name="Bradbury M."/>
            <person name="Lacey E."/>
            <person name="Busk P.K."/>
            <person name="Pilgaard B."/>
            <person name="Chooi Y.H."/>
            <person name="Piggott A.M."/>
        </authorList>
    </citation>
    <scope>NUCLEOTIDE SEQUENCE [LARGE SCALE GENOMIC DNA]</scope>
    <source>
        <strain evidence="1 2">FRR 5400</strain>
    </source>
</reference>
<keyword evidence="2" id="KW-1185">Reference proteome</keyword>
<dbReference type="Gene3D" id="2.60.120.580">
    <property type="entry name" value="Acetamidase/Formamidase-like domains"/>
    <property type="match status" value="1"/>
</dbReference>
<dbReference type="EMBL" id="SPNV01000406">
    <property type="protein sequence ID" value="KAF5855626.1"/>
    <property type="molecule type" value="Genomic_DNA"/>
</dbReference>
<comment type="caution">
    <text evidence="1">The sequence shown here is derived from an EMBL/GenBank/DDBJ whole genome shotgun (WGS) entry which is preliminary data.</text>
</comment>
<proteinExistence type="predicted"/>
<dbReference type="SUPFAM" id="SSF141130">
    <property type="entry name" value="Acetamidase/Formamidase-like"/>
    <property type="match status" value="1"/>
</dbReference>
<dbReference type="PANTHER" id="PTHR31891:SF1">
    <property type="entry name" value="FORMAMIDASE C869.04-RELATED"/>
    <property type="match status" value="1"/>
</dbReference>